<name>A0A401ZD58_9CHLR</name>
<feature type="region of interest" description="Disordered" evidence="1">
    <location>
        <begin position="1"/>
        <end position="20"/>
    </location>
</feature>
<comment type="caution">
    <text evidence="2">The sequence shown here is derived from an EMBL/GenBank/DDBJ whole genome shotgun (WGS) entry which is preliminary data.</text>
</comment>
<reference evidence="3" key="1">
    <citation type="submission" date="2018-12" db="EMBL/GenBank/DDBJ databases">
        <title>Tengunoibacter tsumagoiensis gen. nov., sp. nov., Dictyobacter kobayashii sp. nov., D. alpinus sp. nov., and D. joshuensis sp. nov. and description of Dictyobacteraceae fam. nov. within the order Ktedonobacterales isolated from Tengu-no-mugimeshi.</title>
        <authorList>
            <person name="Wang C.M."/>
            <person name="Zheng Y."/>
            <person name="Sakai Y."/>
            <person name="Toyoda A."/>
            <person name="Minakuchi Y."/>
            <person name="Abe K."/>
            <person name="Yokota A."/>
            <person name="Yabe S."/>
        </authorList>
    </citation>
    <scope>NUCLEOTIDE SEQUENCE [LARGE SCALE GENOMIC DNA]</scope>
    <source>
        <strain evidence="3">S-27</strain>
    </source>
</reference>
<keyword evidence="3" id="KW-1185">Reference proteome</keyword>
<evidence type="ECO:0000256" key="1">
    <source>
        <dbReference type="SAM" id="MobiDB-lite"/>
    </source>
</evidence>
<evidence type="ECO:0000313" key="3">
    <source>
        <dbReference type="Proteomes" id="UP000287224"/>
    </source>
</evidence>
<dbReference type="RefSeq" id="WP_126595887.1">
    <property type="nucleotide sequence ID" value="NZ_BIFQ01000001.1"/>
</dbReference>
<dbReference type="AlphaFoldDB" id="A0A401ZD58"/>
<protein>
    <submittedName>
        <fullName evidence="2">Uncharacterized protein</fullName>
    </submittedName>
</protein>
<evidence type="ECO:0000313" key="2">
    <source>
        <dbReference type="EMBL" id="GCE04773.1"/>
    </source>
</evidence>
<dbReference type="EMBL" id="BIFQ01000001">
    <property type="protein sequence ID" value="GCE04773.1"/>
    <property type="molecule type" value="Genomic_DNA"/>
</dbReference>
<proteinExistence type="predicted"/>
<dbReference type="Proteomes" id="UP000287224">
    <property type="component" value="Unassembled WGS sequence"/>
</dbReference>
<gene>
    <name evidence="2" type="ORF">KDAU_21020</name>
</gene>
<sequence length="76" mass="8496">MFKSILDLYRSPSTGELSPLERDPNVCCGCDEPYCDGCGSCHTPGCRYVRVVCAQAQDAIMNVPRGSEPPPRRRWF</sequence>
<accession>A0A401ZD58</accession>
<organism evidence="2 3">
    <name type="scientific">Dictyobacter aurantiacus</name>
    <dbReference type="NCBI Taxonomy" id="1936993"/>
    <lineage>
        <taxon>Bacteria</taxon>
        <taxon>Bacillati</taxon>
        <taxon>Chloroflexota</taxon>
        <taxon>Ktedonobacteria</taxon>
        <taxon>Ktedonobacterales</taxon>
        <taxon>Dictyobacteraceae</taxon>
        <taxon>Dictyobacter</taxon>
    </lineage>
</organism>